<keyword evidence="5" id="KW-1185">Reference proteome</keyword>
<accession>A0ABP8RTB4</accession>
<dbReference type="Pfam" id="PF00582">
    <property type="entry name" value="Usp"/>
    <property type="match status" value="2"/>
</dbReference>
<reference evidence="5" key="1">
    <citation type="journal article" date="2019" name="Int. J. Syst. Evol. Microbiol.">
        <title>The Global Catalogue of Microorganisms (GCM) 10K type strain sequencing project: providing services to taxonomists for standard genome sequencing and annotation.</title>
        <authorList>
            <consortium name="The Broad Institute Genomics Platform"/>
            <consortium name="The Broad Institute Genome Sequencing Center for Infectious Disease"/>
            <person name="Wu L."/>
            <person name="Ma J."/>
        </authorList>
    </citation>
    <scope>NUCLEOTIDE SEQUENCE [LARGE SCALE GENOMIC DNA]</scope>
    <source>
        <strain evidence="5">JCM 17906</strain>
    </source>
</reference>
<dbReference type="PANTHER" id="PTHR46268:SF6">
    <property type="entry name" value="UNIVERSAL STRESS PROTEIN UP12"/>
    <property type="match status" value="1"/>
</dbReference>
<proteinExistence type="inferred from homology"/>
<dbReference type="Proteomes" id="UP001501598">
    <property type="component" value="Unassembled WGS sequence"/>
</dbReference>
<dbReference type="SUPFAM" id="SSF52402">
    <property type="entry name" value="Adenine nucleotide alpha hydrolases-like"/>
    <property type="match status" value="2"/>
</dbReference>
<dbReference type="InterPro" id="IPR006016">
    <property type="entry name" value="UspA"/>
</dbReference>
<dbReference type="InterPro" id="IPR006015">
    <property type="entry name" value="Universal_stress_UspA"/>
</dbReference>
<dbReference type="InterPro" id="IPR014729">
    <property type="entry name" value="Rossmann-like_a/b/a_fold"/>
</dbReference>
<evidence type="ECO:0000256" key="1">
    <source>
        <dbReference type="ARBA" id="ARBA00008791"/>
    </source>
</evidence>
<dbReference type="RefSeq" id="WP_345417980.1">
    <property type="nucleotide sequence ID" value="NZ_BAABGT010000034.1"/>
</dbReference>
<evidence type="ECO:0000313" key="5">
    <source>
        <dbReference type="Proteomes" id="UP001501598"/>
    </source>
</evidence>
<protein>
    <submittedName>
        <fullName evidence="4">Universal stress protein</fullName>
    </submittedName>
</protein>
<comment type="similarity">
    <text evidence="1">Belongs to the universal stress protein A family.</text>
</comment>
<dbReference type="PANTHER" id="PTHR46268">
    <property type="entry name" value="STRESS RESPONSE PROTEIN NHAX"/>
    <property type="match status" value="1"/>
</dbReference>
<evidence type="ECO:0000259" key="3">
    <source>
        <dbReference type="Pfam" id="PF00582"/>
    </source>
</evidence>
<evidence type="ECO:0000256" key="2">
    <source>
        <dbReference type="SAM" id="MobiDB-lite"/>
    </source>
</evidence>
<feature type="domain" description="UspA" evidence="3">
    <location>
        <begin position="156"/>
        <end position="219"/>
    </location>
</feature>
<gene>
    <name evidence="4" type="ORF">GCM10023175_30800</name>
</gene>
<dbReference type="PRINTS" id="PR01438">
    <property type="entry name" value="UNVRSLSTRESS"/>
</dbReference>
<comment type="caution">
    <text evidence="4">The sequence shown here is derived from an EMBL/GenBank/DDBJ whole genome shotgun (WGS) entry which is preliminary data.</text>
</comment>
<feature type="compositionally biased region" description="Low complexity" evidence="2">
    <location>
        <begin position="225"/>
        <end position="242"/>
    </location>
</feature>
<dbReference type="Gene3D" id="3.40.50.620">
    <property type="entry name" value="HUPs"/>
    <property type="match status" value="2"/>
</dbReference>
<evidence type="ECO:0000313" key="4">
    <source>
        <dbReference type="EMBL" id="GAA4547129.1"/>
    </source>
</evidence>
<organism evidence="4 5">
    <name type="scientific">Pseudonocardia xishanensis</name>
    <dbReference type="NCBI Taxonomy" id="630995"/>
    <lineage>
        <taxon>Bacteria</taxon>
        <taxon>Bacillati</taxon>
        <taxon>Actinomycetota</taxon>
        <taxon>Actinomycetes</taxon>
        <taxon>Pseudonocardiales</taxon>
        <taxon>Pseudonocardiaceae</taxon>
        <taxon>Pseudonocardia</taxon>
    </lineage>
</organism>
<feature type="domain" description="UspA" evidence="3">
    <location>
        <begin position="6"/>
        <end position="144"/>
    </location>
</feature>
<sequence length="242" mass="25294">MTSHHREIVVGVDGSPSSGRAAVWAADEAAQRRLPLRVVHALETTVLTYGAWVAPPQSFFDELRAEGERIVVEARATALRRHPGLDVSVAVYPAGPVPALLDESLSAELVVIGAHGRGDRRSLLLGSCVVTVAEHARCPVAVIRGHDEGPPPTRGPVVVGVDGSPIGDAAVAAAFDEASWRGTGLTAVHAWTDPFASLRRGDAEAAAVEAGERTLLAERLAGWGRSTRTSPSGRSSTATTRS</sequence>
<dbReference type="EMBL" id="BAABGT010000034">
    <property type="protein sequence ID" value="GAA4547129.1"/>
    <property type="molecule type" value="Genomic_DNA"/>
</dbReference>
<feature type="region of interest" description="Disordered" evidence="2">
    <location>
        <begin position="219"/>
        <end position="242"/>
    </location>
</feature>
<name>A0ABP8RTB4_9PSEU</name>